<evidence type="ECO:0000313" key="2">
    <source>
        <dbReference type="Proteomes" id="UP001153269"/>
    </source>
</evidence>
<protein>
    <submittedName>
        <fullName evidence="1">Uncharacterized protein</fullName>
    </submittedName>
</protein>
<gene>
    <name evidence="1" type="ORF">PLEPLA_LOCUS29489</name>
</gene>
<reference evidence="1" key="1">
    <citation type="submission" date="2020-03" db="EMBL/GenBank/DDBJ databases">
        <authorList>
            <person name="Weist P."/>
        </authorList>
    </citation>
    <scope>NUCLEOTIDE SEQUENCE</scope>
</reference>
<dbReference type="EMBL" id="CADEAL010002693">
    <property type="protein sequence ID" value="CAB1441746.1"/>
    <property type="molecule type" value="Genomic_DNA"/>
</dbReference>
<name>A0A9N7UY72_PLEPL</name>
<sequence length="118" mass="13534">MRWIACAYWARAHPYQVHEGYLRAVFHQLLPCHRTPNLTDCLAHRRTDINWLIKELTQLPPPSAPGDSGLPRRVATVSCRVLCPWLRMCWSWVNSWSSLSCPRSAPSTTAWSPTMAAY</sequence>
<comment type="caution">
    <text evidence="1">The sequence shown here is derived from an EMBL/GenBank/DDBJ whole genome shotgun (WGS) entry which is preliminary data.</text>
</comment>
<organism evidence="1 2">
    <name type="scientific">Pleuronectes platessa</name>
    <name type="common">European plaice</name>
    <dbReference type="NCBI Taxonomy" id="8262"/>
    <lineage>
        <taxon>Eukaryota</taxon>
        <taxon>Metazoa</taxon>
        <taxon>Chordata</taxon>
        <taxon>Craniata</taxon>
        <taxon>Vertebrata</taxon>
        <taxon>Euteleostomi</taxon>
        <taxon>Actinopterygii</taxon>
        <taxon>Neopterygii</taxon>
        <taxon>Teleostei</taxon>
        <taxon>Neoteleostei</taxon>
        <taxon>Acanthomorphata</taxon>
        <taxon>Carangaria</taxon>
        <taxon>Pleuronectiformes</taxon>
        <taxon>Pleuronectoidei</taxon>
        <taxon>Pleuronectidae</taxon>
        <taxon>Pleuronectes</taxon>
    </lineage>
</organism>
<proteinExistence type="predicted"/>
<dbReference type="AlphaFoldDB" id="A0A9N7UY72"/>
<keyword evidence="2" id="KW-1185">Reference proteome</keyword>
<accession>A0A9N7UY72</accession>
<dbReference type="Proteomes" id="UP001153269">
    <property type="component" value="Unassembled WGS sequence"/>
</dbReference>
<evidence type="ECO:0000313" key="1">
    <source>
        <dbReference type="EMBL" id="CAB1441746.1"/>
    </source>
</evidence>